<dbReference type="Gene3D" id="3.30.950.10">
    <property type="entry name" value="Methyltransferase, Cobalt-precorrin-4 Transmethylase, Domain 2"/>
    <property type="match status" value="1"/>
</dbReference>
<dbReference type="InterPro" id="IPR012409">
    <property type="entry name" value="Sirohaem_synth"/>
</dbReference>
<comment type="pathway">
    <text evidence="12">Porphyrin-containing compound metabolism; siroheme biosynthesis; precorrin-2 from uroporphyrinogen III: step 1/1.</text>
</comment>
<feature type="domain" description="Tetrapyrrole methylase" evidence="16">
    <location>
        <begin position="221"/>
        <end position="430"/>
    </location>
</feature>
<dbReference type="Pfam" id="PF13241">
    <property type="entry name" value="NAD_binding_7"/>
    <property type="match status" value="1"/>
</dbReference>
<evidence type="ECO:0000256" key="13">
    <source>
        <dbReference type="ARBA" id="ARBA00047561"/>
    </source>
</evidence>
<reference evidence="18 19" key="1">
    <citation type="submission" date="2018-05" db="EMBL/GenBank/DDBJ databases">
        <title>Rhodobacteraceae gen. nov., sp. nov. isolated from sea water.</title>
        <authorList>
            <person name="Ren Y."/>
        </authorList>
    </citation>
    <scope>NUCLEOTIDE SEQUENCE [LARGE SCALE GENOMIC DNA]</scope>
    <source>
        <strain evidence="18 19">TG-679</strain>
    </source>
</reference>
<evidence type="ECO:0000256" key="14">
    <source>
        <dbReference type="PIRSR" id="PIRSR036426-1"/>
    </source>
</evidence>
<dbReference type="InterPro" id="IPR050161">
    <property type="entry name" value="Siro_Cobalamin_biosynth"/>
</dbReference>
<protein>
    <submittedName>
        <fullName evidence="18">Uroporphyrinogen-III C-methyltransferase</fullName>
    </submittedName>
</protein>
<keyword evidence="6" id="KW-0949">S-adenosyl-L-methionine</keyword>
<dbReference type="EMBL" id="QGKU01000003">
    <property type="protein sequence ID" value="PWR04521.1"/>
    <property type="molecule type" value="Genomic_DNA"/>
</dbReference>
<keyword evidence="9" id="KW-0456">Lyase</keyword>
<comment type="catalytic activity">
    <reaction evidence="13">
        <text>precorrin-2 + NAD(+) = sirohydrochlorin + NADH + 2 H(+)</text>
        <dbReference type="Rhea" id="RHEA:15613"/>
        <dbReference type="ChEBI" id="CHEBI:15378"/>
        <dbReference type="ChEBI" id="CHEBI:57540"/>
        <dbReference type="ChEBI" id="CHEBI:57945"/>
        <dbReference type="ChEBI" id="CHEBI:58351"/>
        <dbReference type="ChEBI" id="CHEBI:58827"/>
        <dbReference type="EC" id="1.3.1.76"/>
    </reaction>
</comment>
<dbReference type="PANTHER" id="PTHR45790:SF3">
    <property type="entry name" value="S-ADENOSYL-L-METHIONINE-DEPENDENT UROPORPHYRINOGEN III METHYLTRANSFERASE, CHLOROPLASTIC"/>
    <property type="match status" value="1"/>
</dbReference>
<evidence type="ECO:0000256" key="8">
    <source>
        <dbReference type="ARBA" id="ARBA00023027"/>
    </source>
</evidence>
<gene>
    <name evidence="18" type="primary">cobA</name>
    <name evidence="18" type="ORF">DKT77_00705</name>
</gene>
<evidence type="ECO:0000256" key="6">
    <source>
        <dbReference type="ARBA" id="ARBA00022691"/>
    </source>
</evidence>
<dbReference type="Gene3D" id="1.10.8.210">
    <property type="entry name" value="Sirohaem synthase, dimerisation domain"/>
    <property type="match status" value="1"/>
</dbReference>
<keyword evidence="19" id="KW-1185">Reference proteome</keyword>
<evidence type="ECO:0000256" key="11">
    <source>
        <dbReference type="ARBA" id="ARBA00023268"/>
    </source>
</evidence>
<dbReference type="InterPro" id="IPR003043">
    <property type="entry name" value="Uropor_MeTrfase_CS"/>
</dbReference>
<dbReference type="SUPFAM" id="SSF75615">
    <property type="entry name" value="Siroheme synthase middle domains-like"/>
    <property type="match status" value="1"/>
</dbReference>
<dbReference type="SUPFAM" id="SSF53790">
    <property type="entry name" value="Tetrapyrrole methylase"/>
    <property type="match status" value="1"/>
</dbReference>
<dbReference type="GO" id="GO:0051266">
    <property type="term" value="F:sirohydrochlorin ferrochelatase activity"/>
    <property type="evidence" value="ECO:0007669"/>
    <property type="project" value="InterPro"/>
</dbReference>
<keyword evidence="5 15" id="KW-0808">Transferase</keyword>
<evidence type="ECO:0000256" key="4">
    <source>
        <dbReference type="ARBA" id="ARBA00022603"/>
    </source>
</evidence>
<dbReference type="InterPro" id="IPR000878">
    <property type="entry name" value="4pyrrol_Mease"/>
</dbReference>
<comment type="pathway">
    <text evidence="1">Porphyrin-containing compound metabolism; siroheme biosynthesis; sirohydrochlorin from precorrin-2: step 1/1.</text>
</comment>
<dbReference type="UniPathway" id="UPA00262">
    <property type="reaction ID" value="UER00211"/>
</dbReference>
<dbReference type="InterPro" id="IPR019478">
    <property type="entry name" value="Sirohaem_synthase_dimer_dom"/>
</dbReference>
<name>A0A2V2LK85_9RHOB</name>
<keyword evidence="11" id="KW-0511">Multifunctional enzyme</keyword>
<evidence type="ECO:0000256" key="7">
    <source>
        <dbReference type="ARBA" id="ARBA00023002"/>
    </source>
</evidence>
<dbReference type="Pfam" id="PF10414">
    <property type="entry name" value="CysG_dimeriser"/>
    <property type="match status" value="1"/>
</dbReference>
<dbReference type="Gene3D" id="3.40.1010.10">
    <property type="entry name" value="Cobalt-precorrin-4 Transmethylase, Domain 1"/>
    <property type="match status" value="1"/>
</dbReference>
<evidence type="ECO:0000259" key="16">
    <source>
        <dbReference type="Pfam" id="PF00590"/>
    </source>
</evidence>
<comment type="similarity">
    <text evidence="2 15">Belongs to the precorrin methyltransferase family.</text>
</comment>
<dbReference type="InterPro" id="IPR014776">
    <property type="entry name" value="4pyrrole_Mease_sub2"/>
</dbReference>
<dbReference type="Proteomes" id="UP000245680">
    <property type="component" value="Unassembled WGS sequence"/>
</dbReference>
<evidence type="ECO:0000313" key="19">
    <source>
        <dbReference type="Proteomes" id="UP000245680"/>
    </source>
</evidence>
<keyword evidence="7" id="KW-0560">Oxidoreductase</keyword>
<evidence type="ECO:0000256" key="3">
    <source>
        <dbReference type="ARBA" id="ARBA00022573"/>
    </source>
</evidence>
<dbReference type="AlphaFoldDB" id="A0A2V2LK85"/>
<dbReference type="RefSeq" id="WP_109809823.1">
    <property type="nucleotide sequence ID" value="NZ_QGKU01000003.1"/>
</dbReference>
<dbReference type="InterPro" id="IPR035996">
    <property type="entry name" value="4pyrrol_Methylase_sf"/>
</dbReference>
<dbReference type="PROSITE" id="PS00840">
    <property type="entry name" value="SUMT_2"/>
    <property type="match status" value="1"/>
</dbReference>
<evidence type="ECO:0000256" key="2">
    <source>
        <dbReference type="ARBA" id="ARBA00005879"/>
    </source>
</evidence>
<dbReference type="Gene3D" id="3.30.160.110">
    <property type="entry name" value="Siroheme synthase, domain 2"/>
    <property type="match status" value="1"/>
</dbReference>
<dbReference type="Gene3D" id="3.40.50.720">
    <property type="entry name" value="NAD(P)-binding Rossmann-like Domain"/>
    <property type="match status" value="1"/>
</dbReference>
<evidence type="ECO:0000256" key="15">
    <source>
        <dbReference type="RuleBase" id="RU003960"/>
    </source>
</evidence>
<evidence type="ECO:0000256" key="10">
    <source>
        <dbReference type="ARBA" id="ARBA00023244"/>
    </source>
</evidence>
<dbReference type="InterPro" id="IPR014777">
    <property type="entry name" value="4pyrrole_Mease_sub1"/>
</dbReference>
<feature type="domain" description="Sirohaem synthase dimerisation" evidence="17">
    <location>
        <begin position="151"/>
        <end position="205"/>
    </location>
</feature>
<dbReference type="InterPro" id="IPR006366">
    <property type="entry name" value="CobA/CysG_C"/>
</dbReference>
<dbReference type="GO" id="GO:0009236">
    <property type="term" value="P:cobalamin biosynthetic process"/>
    <property type="evidence" value="ECO:0007669"/>
    <property type="project" value="UniProtKB-KW"/>
</dbReference>
<evidence type="ECO:0000259" key="17">
    <source>
        <dbReference type="Pfam" id="PF10414"/>
    </source>
</evidence>
<dbReference type="InterPro" id="IPR037115">
    <property type="entry name" value="Sirohaem_synt_dimer_dom_sf"/>
</dbReference>
<evidence type="ECO:0000256" key="9">
    <source>
        <dbReference type="ARBA" id="ARBA00023239"/>
    </source>
</evidence>
<evidence type="ECO:0000313" key="18">
    <source>
        <dbReference type="EMBL" id="PWR04521.1"/>
    </source>
</evidence>
<proteinExistence type="inferred from homology"/>
<dbReference type="NCBIfam" id="NF007922">
    <property type="entry name" value="PRK10637.1"/>
    <property type="match status" value="1"/>
</dbReference>
<dbReference type="InterPro" id="IPR006367">
    <property type="entry name" value="Sirohaem_synthase_N"/>
</dbReference>
<keyword evidence="4 15" id="KW-0489">Methyltransferase</keyword>
<dbReference type="GO" id="GO:0043115">
    <property type="term" value="F:precorrin-2 dehydrogenase activity"/>
    <property type="evidence" value="ECO:0007669"/>
    <property type="project" value="UniProtKB-EC"/>
</dbReference>
<dbReference type="NCBIfam" id="NF004790">
    <property type="entry name" value="PRK06136.1"/>
    <property type="match status" value="1"/>
</dbReference>
<dbReference type="FunFam" id="3.40.1010.10:FF:000001">
    <property type="entry name" value="Siroheme synthase"/>
    <property type="match status" value="1"/>
</dbReference>
<dbReference type="GO" id="GO:0051287">
    <property type="term" value="F:NAD binding"/>
    <property type="evidence" value="ECO:0007669"/>
    <property type="project" value="InterPro"/>
</dbReference>
<dbReference type="GO" id="GO:0032259">
    <property type="term" value="P:methylation"/>
    <property type="evidence" value="ECO:0007669"/>
    <property type="project" value="UniProtKB-KW"/>
</dbReference>
<dbReference type="NCBIfam" id="TIGR01469">
    <property type="entry name" value="cobA_cysG_Cterm"/>
    <property type="match status" value="1"/>
</dbReference>
<dbReference type="CDD" id="cd11642">
    <property type="entry name" value="SUMT"/>
    <property type="match status" value="1"/>
</dbReference>
<feature type="active site" description="Proton donor" evidence="14">
    <location>
        <position position="273"/>
    </location>
</feature>
<feature type="active site" description="Proton acceptor" evidence="14">
    <location>
        <position position="251"/>
    </location>
</feature>
<evidence type="ECO:0000256" key="12">
    <source>
        <dbReference type="ARBA" id="ARBA00025705"/>
    </source>
</evidence>
<sequence length="490" mass="49977">MKSFPMFIRTTGRHVVIAGGGEQAAQKARLILKTDAALVLAAPALDAELAALVASGRAAWHNGPVTPALFAGAAMGFVATGCPGTDACLHALARAVGCPVNVVDQPALCDLTTPSLVDRDPVVVAIGTEGTAPVLARQIKTGVEQMLAPDLGGLAAFAGRMRAAVAGRVPRAQRRAFWAWVFGGAPRQAWDRGAQRDAAQLVKSAITAGGVPDAAPQTGSIALVGAGPGAPDLLTLRAVARLQEADVIFHDRLVDADVLELARRDAERVFVGKQVGAHAWPQDRINALIVAEARKGRRVVRLKSGDPGVFGRAAEELAAARTAGIPVEMVPGVTAACAAAASAGTALTERGVSDTLVLSTGMARAGDPLPDALRHAGPGTSLAFYMAVAQAGRIASGLVARGLPPQTPVTVAVDVSKPGARTLRGPVSTLPDLLARHGVTGCATILVTWPRVGETATEAPLAAVVAVSETETVAEEFRAGGTAQRRGACG</sequence>
<dbReference type="PIRSF" id="PIRSF036426">
    <property type="entry name" value="Sirohaem_synth"/>
    <property type="match status" value="1"/>
</dbReference>
<dbReference type="PROSITE" id="PS00839">
    <property type="entry name" value="SUMT_1"/>
    <property type="match status" value="1"/>
</dbReference>
<keyword evidence="3" id="KW-0169">Cobalamin biosynthesis</keyword>
<evidence type="ECO:0000256" key="1">
    <source>
        <dbReference type="ARBA" id="ARBA00005010"/>
    </source>
</evidence>
<dbReference type="NCBIfam" id="TIGR01470">
    <property type="entry name" value="cysG_Nterm"/>
    <property type="match status" value="1"/>
</dbReference>
<comment type="caution">
    <text evidence="18">The sequence shown here is derived from an EMBL/GenBank/DDBJ whole genome shotgun (WGS) entry which is preliminary data.</text>
</comment>
<accession>A0A2V2LK85</accession>
<evidence type="ECO:0000256" key="5">
    <source>
        <dbReference type="ARBA" id="ARBA00022679"/>
    </source>
</evidence>
<dbReference type="OrthoDB" id="9815856at2"/>
<dbReference type="GO" id="GO:0004851">
    <property type="term" value="F:uroporphyrin-III C-methyltransferase activity"/>
    <property type="evidence" value="ECO:0007669"/>
    <property type="project" value="InterPro"/>
</dbReference>
<dbReference type="InterPro" id="IPR036291">
    <property type="entry name" value="NAD(P)-bd_dom_sf"/>
</dbReference>
<keyword evidence="10" id="KW-0627">Porphyrin biosynthesis</keyword>
<dbReference type="GO" id="GO:0019354">
    <property type="term" value="P:siroheme biosynthetic process"/>
    <property type="evidence" value="ECO:0007669"/>
    <property type="project" value="UniProtKB-UniPathway"/>
</dbReference>
<dbReference type="SUPFAM" id="SSF51735">
    <property type="entry name" value="NAD(P)-binding Rossmann-fold domains"/>
    <property type="match status" value="1"/>
</dbReference>
<dbReference type="Pfam" id="PF00590">
    <property type="entry name" value="TP_methylase"/>
    <property type="match status" value="1"/>
</dbReference>
<organism evidence="18 19">
    <name type="scientific">Meridianimarinicoccus roseus</name>
    <dbReference type="NCBI Taxonomy" id="2072018"/>
    <lineage>
        <taxon>Bacteria</taxon>
        <taxon>Pseudomonadati</taxon>
        <taxon>Pseudomonadota</taxon>
        <taxon>Alphaproteobacteria</taxon>
        <taxon>Rhodobacterales</taxon>
        <taxon>Paracoccaceae</taxon>
        <taxon>Meridianimarinicoccus</taxon>
    </lineage>
</organism>
<dbReference type="PANTHER" id="PTHR45790">
    <property type="entry name" value="SIROHEME SYNTHASE-RELATED"/>
    <property type="match status" value="1"/>
</dbReference>
<keyword evidence="8" id="KW-0520">NAD</keyword>